<evidence type="ECO:0000256" key="7">
    <source>
        <dbReference type="ARBA" id="ARBA00022741"/>
    </source>
</evidence>
<keyword evidence="15" id="KW-1185">Reference proteome</keyword>
<evidence type="ECO:0000259" key="13">
    <source>
        <dbReference type="PROSITE" id="PS50052"/>
    </source>
</evidence>
<evidence type="ECO:0000256" key="8">
    <source>
        <dbReference type="ARBA" id="ARBA00022777"/>
    </source>
</evidence>
<evidence type="ECO:0000313" key="15">
    <source>
        <dbReference type="Proteomes" id="UP001172036"/>
    </source>
</evidence>
<gene>
    <name evidence="12 14" type="primary">gmk</name>
    <name evidence="14" type="ORF">OC680_01365</name>
</gene>
<dbReference type="HAMAP" id="MF_00328">
    <property type="entry name" value="Guanylate_kinase"/>
    <property type="match status" value="1"/>
</dbReference>
<dbReference type="PROSITE" id="PS50052">
    <property type="entry name" value="GUANYLATE_KINASE_2"/>
    <property type="match status" value="1"/>
</dbReference>
<dbReference type="EC" id="2.7.4.8" evidence="4 12"/>
<dbReference type="PANTHER" id="PTHR23117:SF13">
    <property type="entry name" value="GUANYLATE KINASE"/>
    <property type="match status" value="1"/>
</dbReference>
<dbReference type="InterPro" id="IPR017665">
    <property type="entry name" value="Guanylate_kinase"/>
</dbReference>
<evidence type="ECO:0000256" key="4">
    <source>
        <dbReference type="ARBA" id="ARBA00012961"/>
    </source>
</evidence>
<dbReference type="InterPro" id="IPR008144">
    <property type="entry name" value="Guanylate_kin-like_dom"/>
</dbReference>
<evidence type="ECO:0000256" key="6">
    <source>
        <dbReference type="ARBA" id="ARBA00022679"/>
    </source>
</evidence>
<evidence type="ECO:0000256" key="3">
    <source>
        <dbReference type="ARBA" id="ARBA00005790"/>
    </source>
</evidence>
<evidence type="ECO:0000256" key="2">
    <source>
        <dbReference type="ARBA" id="ARBA00004496"/>
    </source>
</evidence>
<keyword evidence="8 12" id="KW-0418">Kinase</keyword>
<evidence type="ECO:0000256" key="9">
    <source>
        <dbReference type="ARBA" id="ARBA00022840"/>
    </source>
</evidence>
<keyword evidence="12" id="KW-0963">Cytoplasm</keyword>
<dbReference type="InterPro" id="IPR008145">
    <property type="entry name" value="GK/Ca_channel_bsu"/>
</dbReference>
<evidence type="ECO:0000256" key="1">
    <source>
        <dbReference type="ARBA" id="ARBA00003531"/>
    </source>
</evidence>
<evidence type="ECO:0000256" key="10">
    <source>
        <dbReference type="ARBA" id="ARBA00030128"/>
    </source>
</evidence>
<comment type="similarity">
    <text evidence="3 12">Belongs to the guanylate kinase family.</text>
</comment>
<comment type="catalytic activity">
    <reaction evidence="11 12">
        <text>GMP + ATP = GDP + ADP</text>
        <dbReference type="Rhea" id="RHEA:20780"/>
        <dbReference type="ChEBI" id="CHEBI:30616"/>
        <dbReference type="ChEBI" id="CHEBI:58115"/>
        <dbReference type="ChEBI" id="CHEBI:58189"/>
        <dbReference type="ChEBI" id="CHEBI:456216"/>
        <dbReference type="EC" id="2.7.4.8"/>
    </reaction>
</comment>
<evidence type="ECO:0000256" key="11">
    <source>
        <dbReference type="ARBA" id="ARBA00048594"/>
    </source>
</evidence>
<keyword evidence="7 12" id="KW-0547">Nucleotide-binding</keyword>
<proteinExistence type="inferred from homology"/>
<dbReference type="RefSeq" id="WP_304515334.1">
    <property type="nucleotide sequence ID" value="NZ_JAOSID010000004.1"/>
</dbReference>
<dbReference type="PANTHER" id="PTHR23117">
    <property type="entry name" value="GUANYLATE KINASE-RELATED"/>
    <property type="match status" value="1"/>
</dbReference>
<evidence type="ECO:0000313" key="14">
    <source>
        <dbReference type="EMBL" id="MDO8168131.1"/>
    </source>
</evidence>
<sequence>MGLCQKRILIILSGPSGVGKGTVKKALLDRPGNNFVCSISMTTRLPRTYEKPDVDYIFVSRNFFENKIKENFFLEYNEFVGNYYGTPRQKILEHLSKKKDIILEMDVQGFLQIKKNPIGKLGIFIFLIPPSKHVLYQRIKERNTESEEIIQKRVQEADQECLLAKQYDYILVNNDLKSTVDKIISIVNEAHLKCQNKINCCLSEILN</sequence>
<dbReference type="Gene3D" id="3.40.50.300">
    <property type="entry name" value="P-loop containing nucleotide triphosphate hydrolases"/>
    <property type="match status" value="1"/>
</dbReference>
<evidence type="ECO:0000256" key="12">
    <source>
        <dbReference type="HAMAP-Rule" id="MF_00328"/>
    </source>
</evidence>
<dbReference type="Gene3D" id="3.30.63.10">
    <property type="entry name" value="Guanylate Kinase phosphate binding domain"/>
    <property type="match status" value="1"/>
</dbReference>
<comment type="caution">
    <text evidence="14">The sequence shown here is derived from an EMBL/GenBank/DDBJ whole genome shotgun (WGS) entry which is preliminary data.</text>
</comment>
<protein>
    <recommendedName>
        <fullName evidence="5 12">Guanylate kinase</fullName>
        <ecNumber evidence="4 12">2.7.4.8</ecNumber>
    </recommendedName>
    <alternativeName>
        <fullName evidence="10 12">GMP kinase</fullName>
    </alternativeName>
</protein>
<keyword evidence="9 12" id="KW-0067">ATP-binding</keyword>
<name>A0ABT9DFF2_9MOLU</name>
<dbReference type="Pfam" id="PF00625">
    <property type="entry name" value="Guanylate_kin"/>
    <property type="match status" value="1"/>
</dbReference>
<dbReference type="EMBL" id="JAOSID010000004">
    <property type="protein sequence ID" value="MDO8168131.1"/>
    <property type="molecule type" value="Genomic_DNA"/>
</dbReference>
<evidence type="ECO:0000256" key="5">
    <source>
        <dbReference type="ARBA" id="ARBA00016296"/>
    </source>
</evidence>
<accession>A0ABT9DFF2</accession>
<reference evidence="14 15" key="1">
    <citation type="journal article" date="2023" name="Int. J. Syst. Evol. Microbiol.">
        <title>The observation of taxonomic boundaries for the 16SrII and 16SrXXV phytoplasmas using genome-based delimitation.</title>
        <authorList>
            <person name="Rodrigues Jardim B."/>
            <person name="Tran-Nguyen L.T.T."/>
            <person name="Gambley C."/>
            <person name="Al-Sadi A.M."/>
            <person name="Al-Subhi A.M."/>
            <person name="Foissac X."/>
            <person name="Salar P."/>
            <person name="Cai H."/>
            <person name="Yang J.Y."/>
            <person name="Davis R."/>
            <person name="Jones L."/>
            <person name="Rodoni B."/>
            <person name="Constable F.E."/>
        </authorList>
    </citation>
    <scope>NUCLEOTIDE SEQUENCE [LARGE SCALE GENOMIC DNA]</scope>
    <source>
        <strain evidence="14">BAWM-155c</strain>
    </source>
</reference>
<feature type="binding site" evidence="12">
    <location>
        <begin position="14"/>
        <end position="21"/>
    </location>
    <ligand>
        <name>ATP</name>
        <dbReference type="ChEBI" id="CHEBI:30616"/>
    </ligand>
</feature>
<dbReference type="NCBIfam" id="TIGR03263">
    <property type="entry name" value="guanyl_kin"/>
    <property type="match status" value="1"/>
</dbReference>
<organism evidence="14 15">
    <name type="scientific">Candidatus Phytoplasma melaleucae</name>
    <dbReference type="NCBI Taxonomy" id="2982630"/>
    <lineage>
        <taxon>Bacteria</taxon>
        <taxon>Bacillati</taxon>
        <taxon>Mycoplasmatota</taxon>
        <taxon>Mollicutes</taxon>
        <taxon>Acholeplasmatales</taxon>
        <taxon>Acholeplasmataceae</taxon>
        <taxon>Candidatus Phytoplasma</taxon>
    </lineage>
</organism>
<feature type="domain" description="Guanylate kinase-like" evidence="13">
    <location>
        <begin position="7"/>
        <end position="188"/>
    </location>
</feature>
<comment type="function">
    <text evidence="1 12">Essential for recycling GMP and indirectly, cGMP.</text>
</comment>
<dbReference type="CDD" id="cd00071">
    <property type="entry name" value="GMPK"/>
    <property type="match status" value="1"/>
</dbReference>
<comment type="subcellular location">
    <subcellularLocation>
        <location evidence="2 12">Cytoplasm</location>
    </subcellularLocation>
</comment>
<keyword evidence="6 12" id="KW-0808">Transferase</keyword>
<dbReference type="Proteomes" id="UP001172036">
    <property type="component" value="Unassembled WGS sequence"/>
</dbReference>
<dbReference type="GO" id="GO:0004385">
    <property type="term" value="F:GMP kinase activity"/>
    <property type="evidence" value="ECO:0007669"/>
    <property type="project" value="UniProtKB-EC"/>
</dbReference>
<dbReference type="SMART" id="SM00072">
    <property type="entry name" value="GuKc"/>
    <property type="match status" value="1"/>
</dbReference>
<dbReference type="InterPro" id="IPR027417">
    <property type="entry name" value="P-loop_NTPase"/>
</dbReference>
<dbReference type="SUPFAM" id="SSF52540">
    <property type="entry name" value="P-loop containing nucleoside triphosphate hydrolases"/>
    <property type="match status" value="1"/>
</dbReference>